<gene>
    <name evidence="1" type="ORF">PACLA_8A083692</name>
</gene>
<accession>A0A7D9DAA3</accession>
<keyword evidence="2" id="KW-1185">Reference proteome</keyword>
<protein>
    <submittedName>
        <fullName evidence="1">Uncharacterized protein</fullName>
    </submittedName>
</protein>
<dbReference type="AlphaFoldDB" id="A0A7D9DAA3"/>
<comment type="caution">
    <text evidence="1">The sequence shown here is derived from an EMBL/GenBank/DDBJ whole genome shotgun (WGS) entry which is preliminary data.</text>
</comment>
<organism evidence="1 2">
    <name type="scientific">Paramuricea clavata</name>
    <name type="common">Red gorgonian</name>
    <name type="synonym">Violescent sea-whip</name>
    <dbReference type="NCBI Taxonomy" id="317549"/>
    <lineage>
        <taxon>Eukaryota</taxon>
        <taxon>Metazoa</taxon>
        <taxon>Cnidaria</taxon>
        <taxon>Anthozoa</taxon>
        <taxon>Octocorallia</taxon>
        <taxon>Malacalcyonacea</taxon>
        <taxon>Plexauridae</taxon>
        <taxon>Paramuricea</taxon>
    </lineage>
</organism>
<reference evidence="1" key="1">
    <citation type="submission" date="2020-04" db="EMBL/GenBank/DDBJ databases">
        <authorList>
            <person name="Alioto T."/>
            <person name="Alioto T."/>
            <person name="Gomez Garrido J."/>
        </authorList>
    </citation>
    <scope>NUCLEOTIDE SEQUENCE</scope>
    <source>
        <strain evidence="1">A484AB</strain>
    </source>
</reference>
<evidence type="ECO:0000313" key="2">
    <source>
        <dbReference type="Proteomes" id="UP001152795"/>
    </source>
</evidence>
<sequence length="271" mass="31729">MDHANKKSTEILDTIHAVLSHIVDKKGRGLVNWADQTRSNCCRSVVPHWTKRKMSFRNSTSENDCPFTNQSIELAFGPEVSLFLHCHLRGYDRYGQGIHGDHEYYDKYGAPVYKDNSWQEGYHVVEKRLADHYNAVVDNRLNFPLVAGMGGGVHIYKATHSEEPWNWTGWIPRQKRWLSQGCFYSNRYFLGLRGNEIQNNLWDYHPHDEEEGENVDDLMYSQIEPNDRYRGGYWFQTQPFGRYLHIISLKWHENDPGIIQILCGRCGEKSF</sequence>
<name>A0A7D9DAA3_PARCT</name>
<proteinExistence type="predicted"/>
<evidence type="ECO:0000313" key="1">
    <source>
        <dbReference type="EMBL" id="CAB3979673.1"/>
    </source>
</evidence>
<dbReference type="EMBL" id="CACRXK020000218">
    <property type="protein sequence ID" value="CAB3979673.1"/>
    <property type="molecule type" value="Genomic_DNA"/>
</dbReference>
<dbReference type="Proteomes" id="UP001152795">
    <property type="component" value="Unassembled WGS sequence"/>
</dbReference>